<proteinExistence type="inferred from homology"/>
<dbReference type="PRINTS" id="PR01039">
    <property type="entry name" value="TRNASYNTHTRP"/>
</dbReference>
<dbReference type="GO" id="GO:0006436">
    <property type="term" value="P:tryptophanyl-tRNA aminoacylation"/>
    <property type="evidence" value="ECO:0007669"/>
    <property type="project" value="InterPro"/>
</dbReference>
<dbReference type="InterPro" id="IPR014729">
    <property type="entry name" value="Rossmann-like_a/b/a_fold"/>
</dbReference>
<accession>A0AAD9WTL7</accession>
<dbReference type="GO" id="GO:0005737">
    <property type="term" value="C:cytoplasm"/>
    <property type="evidence" value="ECO:0007669"/>
    <property type="project" value="TreeGrafter"/>
</dbReference>
<evidence type="ECO:0000256" key="9">
    <source>
        <dbReference type="ARBA" id="ARBA00049929"/>
    </source>
</evidence>
<comment type="catalytic activity">
    <reaction evidence="9">
        <text>tRNA(Trp) + L-tryptophan + ATP = L-tryptophyl-tRNA(Trp) + AMP + diphosphate + H(+)</text>
        <dbReference type="Rhea" id="RHEA:24080"/>
        <dbReference type="Rhea" id="RHEA-COMP:9671"/>
        <dbReference type="Rhea" id="RHEA-COMP:9705"/>
        <dbReference type="ChEBI" id="CHEBI:15378"/>
        <dbReference type="ChEBI" id="CHEBI:30616"/>
        <dbReference type="ChEBI" id="CHEBI:33019"/>
        <dbReference type="ChEBI" id="CHEBI:57912"/>
        <dbReference type="ChEBI" id="CHEBI:78442"/>
        <dbReference type="ChEBI" id="CHEBI:78535"/>
        <dbReference type="ChEBI" id="CHEBI:456215"/>
        <dbReference type="EC" id="6.1.1.2"/>
    </reaction>
</comment>
<keyword evidence="11" id="KW-1185">Reference proteome</keyword>
<sequence>MFGSMHLGDLIPFMLSKYLQDAFKVPLVIQLSDDENCLGEKHSIKESRILARENAKSIIAFGFDITRTFIFCNSDYMRGAFYRNMVKVSKCIECDEAMGSYGIAGEDPIGKVGFSSAKAAPSFSSSFPHLFSGEDHCRCLIPCAIDEDANFRMIRGVASEIGYCKPALIESSIFPALQGENGDPNSAIYVTDSVEVNRNKINRYAFSGGQGTVELHRKVGANLEVDVPIKYLSFFLEDDMEFECIKREYGAGRMLGGEVKQRLIQVLVDLVERHQKARAAVTDEMVDEFMAKRPLVFN</sequence>
<evidence type="ECO:0000256" key="3">
    <source>
        <dbReference type="ARBA" id="ARBA00022598"/>
    </source>
</evidence>
<dbReference type="Gene3D" id="1.10.240.10">
    <property type="entry name" value="Tyrosyl-Transfer RNA Synthetase"/>
    <property type="match status" value="1"/>
</dbReference>
<evidence type="ECO:0000313" key="10">
    <source>
        <dbReference type="EMBL" id="KAK2641972.1"/>
    </source>
</evidence>
<reference evidence="10" key="1">
    <citation type="journal article" date="2023" name="Plant J.">
        <title>Genome sequences and population genomics provide insights into the demographic history, inbreeding, and mutation load of two 'living fossil' tree species of Dipteronia.</title>
        <authorList>
            <person name="Feng Y."/>
            <person name="Comes H.P."/>
            <person name="Chen J."/>
            <person name="Zhu S."/>
            <person name="Lu R."/>
            <person name="Zhang X."/>
            <person name="Li P."/>
            <person name="Qiu J."/>
            <person name="Olsen K.M."/>
            <person name="Qiu Y."/>
        </authorList>
    </citation>
    <scope>NUCLEOTIDE SEQUENCE</scope>
    <source>
        <strain evidence="10">KIB01</strain>
    </source>
</reference>
<keyword evidence="4" id="KW-0547">Nucleotide-binding</keyword>
<evidence type="ECO:0000256" key="8">
    <source>
        <dbReference type="ARBA" id="ARBA00030268"/>
    </source>
</evidence>
<dbReference type="GO" id="GO:0005524">
    <property type="term" value="F:ATP binding"/>
    <property type="evidence" value="ECO:0007669"/>
    <property type="project" value="UniProtKB-KW"/>
</dbReference>
<evidence type="ECO:0000256" key="5">
    <source>
        <dbReference type="ARBA" id="ARBA00022840"/>
    </source>
</evidence>
<dbReference type="Proteomes" id="UP001280121">
    <property type="component" value="Unassembled WGS sequence"/>
</dbReference>
<evidence type="ECO:0000256" key="4">
    <source>
        <dbReference type="ARBA" id="ARBA00022741"/>
    </source>
</evidence>
<dbReference type="PANTHER" id="PTHR10055">
    <property type="entry name" value="TRYPTOPHANYL-TRNA SYNTHETASE"/>
    <property type="match status" value="1"/>
</dbReference>
<dbReference type="InterPro" id="IPR002306">
    <property type="entry name" value="Trp-tRNA-ligase"/>
</dbReference>
<dbReference type="AlphaFoldDB" id="A0AAD9WTL7"/>
<comment type="caution">
    <text evidence="10">The sequence shown here is derived from an EMBL/GenBank/DDBJ whole genome shotgun (WGS) entry which is preliminary data.</text>
</comment>
<dbReference type="NCBIfam" id="TIGR00233">
    <property type="entry name" value="trpS"/>
    <property type="match status" value="1"/>
</dbReference>
<dbReference type="EC" id="6.1.1.2" evidence="2"/>
<dbReference type="EMBL" id="JANJYI010000007">
    <property type="protein sequence ID" value="KAK2641972.1"/>
    <property type="molecule type" value="Genomic_DNA"/>
</dbReference>
<keyword evidence="5" id="KW-0067">ATP-binding</keyword>
<evidence type="ECO:0000256" key="2">
    <source>
        <dbReference type="ARBA" id="ARBA00013161"/>
    </source>
</evidence>
<keyword evidence="6" id="KW-0648">Protein biosynthesis</keyword>
<dbReference type="PANTHER" id="PTHR10055:SF1">
    <property type="entry name" value="TRYPTOPHAN--TRNA LIGASE, CYTOPLASMIC"/>
    <property type="match status" value="1"/>
</dbReference>
<evidence type="ECO:0000256" key="6">
    <source>
        <dbReference type="ARBA" id="ARBA00022917"/>
    </source>
</evidence>
<organism evidence="10 11">
    <name type="scientific">Dipteronia dyeriana</name>
    <dbReference type="NCBI Taxonomy" id="168575"/>
    <lineage>
        <taxon>Eukaryota</taxon>
        <taxon>Viridiplantae</taxon>
        <taxon>Streptophyta</taxon>
        <taxon>Embryophyta</taxon>
        <taxon>Tracheophyta</taxon>
        <taxon>Spermatophyta</taxon>
        <taxon>Magnoliopsida</taxon>
        <taxon>eudicotyledons</taxon>
        <taxon>Gunneridae</taxon>
        <taxon>Pentapetalae</taxon>
        <taxon>rosids</taxon>
        <taxon>malvids</taxon>
        <taxon>Sapindales</taxon>
        <taxon>Sapindaceae</taxon>
        <taxon>Hippocastanoideae</taxon>
        <taxon>Acereae</taxon>
        <taxon>Dipteronia</taxon>
    </lineage>
</organism>
<dbReference type="FunFam" id="1.10.240.10:FF:000007">
    <property type="entry name" value="Tryptophan--tRNA ligase"/>
    <property type="match status" value="1"/>
</dbReference>
<dbReference type="GO" id="GO:0004830">
    <property type="term" value="F:tryptophan-tRNA ligase activity"/>
    <property type="evidence" value="ECO:0007669"/>
    <property type="project" value="UniProtKB-EC"/>
</dbReference>
<comment type="similarity">
    <text evidence="1">Belongs to the class-I aminoacyl-tRNA synthetase family.</text>
</comment>
<name>A0AAD9WTL7_9ROSI</name>
<evidence type="ECO:0000313" key="11">
    <source>
        <dbReference type="Proteomes" id="UP001280121"/>
    </source>
</evidence>
<keyword evidence="7" id="KW-0030">Aminoacyl-tRNA synthetase</keyword>
<evidence type="ECO:0000256" key="7">
    <source>
        <dbReference type="ARBA" id="ARBA00023146"/>
    </source>
</evidence>
<dbReference type="SUPFAM" id="SSF52374">
    <property type="entry name" value="Nucleotidylyl transferase"/>
    <property type="match status" value="1"/>
</dbReference>
<evidence type="ECO:0000256" key="1">
    <source>
        <dbReference type="ARBA" id="ARBA00005594"/>
    </source>
</evidence>
<dbReference type="Gene3D" id="3.40.50.620">
    <property type="entry name" value="HUPs"/>
    <property type="match status" value="1"/>
</dbReference>
<keyword evidence="3" id="KW-0436">Ligase</keyword>
<gene>
    <name evidence="10" type="ORF">Ddye_023735</name>
</gene>
<protein>
    <recommendedName>
        <fullName evidence="2">tryptophan--tRNA ligase</fullName>
        <ecNumber evidence="2">6.1.1.2</ecNumber>
    </recommendedName>
    <alternativeName>
        <fullName evidence="8">Tryptophanyl-tRNA synthetase</fullName>
    </alternativeName>
</protein>